<protein>
    <submittedName>
        <fullName evidence="1">Uncharacterized protein</fullName>
    </submittedName>
</protein>
<reference evidence="1 2" key="1">
    <citation type="journal article" date="2022" name="New Phytol.">
        <title>Ecological generalism drives hyperdiversity of secondary metabolite gene clusters in xylarialean endophytes.</title>
        <authorList>
            <person name="Franco M.E.E."/>
            <person name="Wisecaver J.H."/>
            <person name="Arnold A.E."/>
            <person name="Ju Y.M."/>
            <person name="Slot J.C."/>
            <person name="Ahrendt S."/>
            <person name="Moore L.P."/>
            <person name="Eastman K.E."/>
            <person name="Scott K."/>
            <person name="Konkel Z."/>
            <person name="Mondo S.J."/>
            <person name="Kuo A."/>
            <person name="Hayes R.D."/>
            <person name="Haridas S."/>
            <person name="Andreopoulos B."/>
            <person name="Riley R."/>
            <person name="LaButti K."/>
            <person name="Pangilinan J."/>
            <person name="Lipzen A."/>
            <person name="Amirebrahimi M."/>
            <person name="Yan J."/>
            <person name="Adam C."/>
            <person name="Keymanesh K."/>
            <person name="Ng V."/>
            <person name="Louie K."/>
            <person name="Northen T."/>
            <person name="Drula E."/>
            <person name="Henrissat B."/>
            <person name="Hsieh H.M."/>
            <person name="Youens-Clark K."/>
            <person name="Lutzoni F."/>
            <person name="Miadlikowska J."/>
            <person name="Eastwood D.C."/>
            <person name="Hamelin R.C."/>
            <person name="Grigoriev I.V."/>
            <person name="U'Ren J.M."/>
        </authorList>
    </citation>
    <scope>NUCLEOTIDE SEQUENCE [LARGE SCALE GENOMIC DNA]</scope>
    <source>
        <strain evidence="1 2">ER1909</strain>
    </source>
</reference>
<dbReference type="EMBL" id="MU394333">
    <property type="protein sequence ID" value="KAI6084701.1"/>
    <property type="molecule type" value="Genomic_DNA"/>
</dbReference>
<comment type="caution">
    <text evidence="1">The sequence shown here is derived from an EMBL/GenBank/DDBJ whole genome shotgun (WGS) entry which is preliminary data.</text>
</comment>
<name>A0ACC0CW82_9PEZI</name>
<accession>A0ACC0CW82</accession>
<evidence type="ECO:0000313" key="1">
    <source>
        <dbReference type="EMBL" id="KAI6084701.1"/>
    </source>
</evidence>
<organism evidence="1 2">
    <name type="scientific">Hypoxylon rubiginosum</name>
    <dbReference type="NCBI Taxonomy" id="110542"/>
    <lineage>
        <taxon>Eukaryota</taxon>
        <taxon>Fungi</taxon>
        <taxon>Dikarya</taxon>
        <taxon>Ascomycota</taxon>
        <taxon>Pezizomycotina</taxon>
        <taxon>Sordariomycetes</taxon>
        <taxon>Xylariomycetidae</taxon>
        <taxon>Xylariales</taxon>
        <taxon>Hypoxylaceae</taxon>
        <taxon>Hypoxylon</taxon>
    </lineage>
</organism>
<gene>
    <name evidence="1" type="ORF">F4821DRAFT_261600</name>
</gene>
<evidence type="ECO:0000313" key="2">
    <source>
        <dbReference type="Proteomes" id="UP001497680"/>
    </source>
</evidence>
<proteinExistence type="predicted"/>
<sequence>MANPPAIFFVPGAWHQPWVFDGVRSTLSNRGFETDTSALATVGSMNASVGVLDDAAVIRSALLGLIEAGKEVVVVAHSYGGVVASNSVQDLSISQRTADGKAGGITLLLYLCAFVVPVETSLLMALNNVFPDWWNVTEDRQFITPIDPSNVFYADVKPPLAAKAVAALEPMPFQMAIDKSTYAPFNEAFEVGYIFTEKDQALDVGAQRGMFSQFPAGSFSASLDSSHSPFLSMPVTLADIIQDAINHVRGKNVH</sequence>
<keyword evidence="2" id="KW-1185">Reference proteome</keyword>
<dbReference type="Proteomes" id="UP001497680">
    <property type="component" value="Unassembled WGS sequence"/>
</dbReference>